<protein>
    <submittedName>
        <fullName evidence="2">DUF1479-domain-containing protein</fullName>
    </submittedName>
</protein>
<dbReference type="GeneID" id="63821612"/>
<dbReference type="Gene3D" id="2.60.120.330">
    <property type="entry name" value="B-lactam Antibiotic, Isopenicillin N Synthase, Chain"/>
    <property type="match status" value="1"/>
</dbReference>
<dbReference type="RefSeq" id="XP_040763185.1">
    <property type="nucleotide sequence ID" value="XM_040904582.1"/>
</dbReference>
<evidence type="ECO:0000313" key="3">
    <source>
        <dbReference type="Proteomes" id="UP000076871"/>
    </source>
</evidence>
<dbReference type="Pfam" id="PF07350">
    <property type="entry name" value="Gig2-like"/>
    <property type="match status" value="1"/>
</dbReference>
<evidence type="ECO:0000313" key="2">
    <source>
        <dbReference type="EMBL" id="KZT05445.1"/>
    </source>
</evidence>
<sequence length="473" mass="52229">MLRIPKKEGTVKDISDKPMDEPEELPPRFAALKRDICTNPAAMEKTWRSVLKELEGAVAEIEQKGADVIPQVAYSDIVRGLSDEQIKDIKHRGVVIVKGGVPCDEALVWKESITDYIARNKEHVTGTPPEKIVFYELYNSLAQVRARTHPALLGTQKALLSLWHASPPPIPSLAHTVSLRTPISYFDRLRMRPPGPSVFTLGPHIDGGGIERWEDPGFRACFRAILADADGEGWRTHDPFDASPRLGARQDLYNAANQCTVFRPWQGWTALSTASQNEGTLRVLPLLSLATAYIMLRPFFRPATSSADEWELDLTSSAFPGSRPGRTQYLSGVTHPHLKLAKTIVSIPKVEPGDQVYWHCDLVHAVENEHNGREDSSVIYIPATPLTEYNARYLRTQRETFLAGLPAPDFPIGEGESRFVGRAGTGDVRSMGLDARRVLGFAPFEVPTDADASETALIERANEILAADADAAK</sequence>
<dbReference type="EMBL" id="KV427630">
    <property type="protein sequence ID" value="KZT05445.1"/>
    <property type="molecule type" value="Genomic_DNA"/>
</dbReference>
<feature type="compositionally biased region" description="Basic and acidic residues" evidence="1">
    <location>
        <begin position="1"/>
        <end position="20"/>
    </location>
</feature>
<reference evidence="2 3" key="1">
    <citation type="journal article" date="2016" name="Mol. Biol. Evol.">
        <title>Comparative Genomics of Early-Diverging Mushroom-Forming Fungi Provides Insights into the Origins of Lignocellulose Decay Capabilities.</title>
        <authorList>
            <person name="Nagy L.G."/>
            <person name="Riley R."/>
            <person name="Tritt A."/>
            <person name="Adam C."/>
            <person name="Daum C."/>
            <person name="Floudas D."/>
            <person name="Sun H."/>
            <person name="Yadav J.S."/>
            <person name="Pangilinan J."/>
            <person name="Larsson K.H."/>
            <person name="Matsuura K."/>
            <person name="Barry K."/>
            <person name="Labutti K."/>
            <person name="Kuo R."/>
            <person name="Ohm R.A."/>
            <person name="Bhattacharya S.S."/>
            <person name="Shirouzu T."/>
            <person name="Yoshinaga Y."/>
            <person name="Martin F.M."/>
            <person name="Grigoriev I.V."/>
            <person name="Hibbett D.S."/>
        </authorList>
    </citation>
    <scope>NUCLEOTIDE SEQUENCE [LARGE SCALE GENOMIC DNA]</scope>
    <source>
        <strain evidence="2 3">93-53</strain>
    </source>
</reference>
<dbReference type="SUPFAM" id="SSF51197">
    <property type="entry name" value="Clavaminate synthase-like"/>
    <property type="match status" value="1"/>
</dbReference>
<gene>
    <name evidence="2" type="ORF">LAESUDRAFT_655895</name>
</gene>
<dbReference type="AlphaFoldDB" id="A0A165DR24"/>
<feature type="region of interest" description="Disordered" evidence="1">
    <location>
        <begin position="1"/>
        <end position="24"/>
    </location>
</feature>
<dbReference type="Proteomes" id="UP000076871">
    <property type="component" value="Unassembled WGS sequence"/>
</dbReference>
<dbReference type="STRING" id="1314785.A0A165DR24"/>
<evidence type="ECO:0000256" key="1">
    <source>
        <dbReference type="SAM" id="MobiDB-lite"/>
    </source>
</evidence>
<dbReference type="InParanoid" id="A0A165DR24"/>
<keyword evidence="3" id="KW-1185">Reference proteome</keyword>
<dbReference type="OrthoDB" id="8249012at2759"/>
<dbReference type="InterPro" id="IPR010856">
    <property type="entry name" value="Gig2-like"/>
</dbReference>
<organism evidence="2 3">
    <name type="scientific">Laetiporus sulphureus 93-53</name>
    <dbReference type="NCBI Taxonomy" id="1314785"/>
    <lineage>
        <taxon>Eukaryota</taxon>
        <taxon>Fungi</taxon>
        <taxon>Dikarya</taxon>
        <taxon>Basidiomycota</taxon>
        <taxon>Agaricomycotina</taxon>
        <taxon>Agaricomycetes</taxon>
        <taxon>Polyporales</taxon>
        <taxon>Laetiporus</taxon>
    </lineage>
</organism>
<name>A0A165DR24_9APHY</name>
<dbReference type="PANTHER" id="PTHR30613:SF1">
    <property type="entry name" value="DUF1479 DOMAIN PROTEIN (AFU_ORTHOLOGUE AFUA_5G09280)"/>
    <property type="match status" value="1"/>
</dbReference>
<proteinExistence type="predicted"/>
<accession>A0A165DR24</accession>
<dbReference type="InterPro" id="IPR027443">
    <property type="entry name" value="IPNS-like_sf"/>
</dbReference>
<dbReference type="PANTHER" id="PTHR30613">
    <property type="entry name" value="UNCHARACTERIZED PROTEIN YBIU-RELATED"/>
    <property type="match status" value="1"/>
</dbReference>